<name>A0A271LDA8_9HYPH</name>
<keyword evidence="2" id="KW-0812">Transmembrane</keyword>
<feature type="region of interest" description="Disordered" evidence="1">
    <location>
        <begin position="1"/>
        <end position="104"/>
    </location>
</feature>
<organism evidence="3 4">
    <name type="scientific">Mesorhizobium temperatum</name>
    <dbReference type="NCBI Taxonomy" id="241416"/>
    <lineage>
        <taxon>Bacteria</taxon>
        <taxon>Pseudomonadati</taxon>
        <taxon>Pseudomonadota</taxon>
        <taxon>Alphaproteobacteria</taxon>
        <taxon>Hyphomicrobiales</taxon>
        <taxon>Phyllobacteriaceae</taxon>
        <taxon>Mesorhizobium</taxon>
    </lineage>
</organism>
<feature type="region of interest" description="Disordered" evidence="1">
    <location>
        <begin position="120"/>
        <end position="143"/>
    </location>
</feature>
<dbReference type="RefSeq" id="WP_095495565.1">
    <property type="nucleotide sequence ID" value="NZ_NPKJ01000068.1"/>
</dbReference>
<feature type="transmembrane region" description="Helical" evidence="2">
    <location>
        <begin position="162"/>
        <end position="185"/>
    </location>
</feature>
<dbReference type="Gene3D" id="1.10.287.1490">
    <property type="match status" value="1"/>
</dbReference>
<protein>
    <submittedName>
        <fullName evidence="3">Phage tail protein</fullName>
    </submittedName>
</protein>
<evidence type="ECO:0000256" key="2">
    <source>
        <dbReference type="SAM" id="Phobius"/>
    </source>
</evidence>
<evidence type="ECO:0000313" key="4">
    <source>
        <dbReference type="Proteomes" id="UP000216442"/>
    </source>
</evidence>
<reference evidence="3 4" key="1">
    <citation type="submission" date="2017-08" db="EMBL/GenBank/DDBJ databases">
        <title>Mesorhizobium wenxinae sp. nov., a novel rhizobial species isolated from root nodules of chickpea (Cicer arietinum L.).</title>
        <authorList>
            <person name="Zhang J."/>
        </authorList>
    </citation>
    <scope>NUCLEOTIDE SEQUENCE [LARGE SCALE GENOMIC DNA]</scope>
    <source>
        <strain evidence="3 4">SDW018</strain>
    </source>
</reference>
<comment type="caution">
    <text evidence="3">The sequence shown here is derived from an EMBL/GenBank/DDBJ whole genome shotgun (WGS) entry which is preliminary data.</text>
</comment>
<keyword evidence="2" id="KW-0472">Membrane</keyword>
<gene>
    <name evidence="3" type="ORF">CIT26_27995</name>
</gene>
<accession>A0A271LDA8</accession>
<dbReference type="OrthoDB" id="8480612at2"/>
<feature type="compositionally biased region" description="Basic residues" evidence="1">
    <location>
        <begin position="1"/>
        <end position="12"/>
    </location>
</feature>
<keyword evidence="2" id="KW-1133">Transmembrane helix</keyword>
<feature type="compositionally biased region" description="Basic and acidic residues" evidence="1">
    <location>
        <begin position="58"/>
        <end position="74"/>
    </location>
</feature>
<keyword evidence="4" id="KW-1185">Reference proteome</keyword>
<proteinExistence type="predicted"/>
<evidence type="ECO:0000256" key="1">
    <source>
        <dbReference type="SAM" id="MobiDB-lite"/>
    </source>
</evidence>
<evidence type="ECO:0000313" key="3">
    <source>
        <dbReference type="EMBL" id="PAQ06034.1"/>
    </source>
</evidence>
<dbReference type="Proteomes" id="UP000216442">
    <property type="component" value="Unassembled WGS sequence"/>
</dbReference>
<dbReference type="EMBL" id="NPKJ01000068">
    <property type="protein sequence ID" value="PAQ06034.1"/>
    <property type="molecule type" value="Genomic_DNA"/>
</dbReference>
<sequence>MVKTPKMRHSKSRREPVTIELEPGAVSRVADEDAANGRTDEAKAEEAANASQPEAPEEPVHADQTDIEPWEHADAAPPAGSEEPAEGGAKGAEGPKPTYPAGSEASANRAFDYDFDDASAKASGRGASGTGTSGGTDEAPKETQTGYEGMAAQPKRGGINGIAAGIIGGVIALAAAGGLQFAGLLGAPGAGDVSSGGVSLDSINGEIASLKSEIAGLKDTAGNNDASAKVDGLSSALDQVKTDVAALKSAVEQGGAGDTAGLAALGDKVRQIETAVAALGQAGNTAPVDLGPLNEKLAGLDAAVKSAGETATAQDRRLAALEQSVAQLSGKVEAQAGQPKVALAIAASALKAALDRGAPFAAELETFAAISPDAPEIAGLRAYAEKGVPTRAEIAAEMPAAANAMVAASEPVDQNAGFLQSLLSSAESLVKVRPIGAVEGAGAPETVARMEVAVNQGDYAKALNEYDRLPEAVKAAGADFAGRLKARIEVEKQVDALISGAMKA</sequence>
<dbReference type="AlphaFoldDB" id="A0A271LDA8"/>